<dbReference type="RefSeq" id="WP_061436586.1">
    <property type="nucleotide sequence ID" value="NZ_KQ968698.1"/>
</dbReference>
<keyword evidence="1" id="KW-0472">Membrane</keyword>
<reference evidence="2 3" key="1">
    <citation type="submission" date="2016-02" db="EMBL/GenBank/DDBJ databases">
        <authorList>
            <person name="Wen L."/>
            <person name="He K."/>
            <person name="Yang H."/>
        </authorList>
    </citation>
    <scope>NUCLEOTIDE SEQUENCE [LARGE SCALE GENOMIC DNA]</scope>
    <source>
        <strain evidence="2 3">KLE1704</strain>
    </source>
</reference>
<keyword evidence="1" id="KW-0812">Transmembrane</keyword>
<protein>
    <recommendedName>
        <fullName evidence="4">DUF3244 domain-containing protein</fullName>
    </recommendedName>
</protein>
<name>A0A139LBT9_9BACE</name>
<dbReference type="AlphaFoldDB" id="A0A139LBT9"/>
<dbReference type="PATRIC" id="fig|329854.7.peg.2814"/>
<keyword evidence="1" id="KW-1133">Transmembrane helix</keyword>
<gene>
    <name evidence="2" type="ORF">HMPREF2531_02762</name>
</gene>
<accession>A0A139LBT9</accession>
<proteinExistence type="predicted"/>
<dbReference type="Proteomes" id="UP000070319">
    <property type="component" value="Unassembled WGS sequence"/>
</dbReference>
<feature type="transmembrane region" description="Helical" evidence="1">
    <location>
        <begin position="6"/>
        <end position="25"/>
    </location>
</feature>
<organism evidence="2">
    <name type="scientific">Bacteroides intestinalis</name>
    <dbReference type="NCBI Taxonomy" id="329854"/>
    <lineage>
        <taxon>Bacteria</taxon>
        <taxon>Pseudomonadati</taxon>
        <taxon>Bacteroidota</taxon>
        <taxon>Bacteroidia</taxon>
        <taxon>Bacteroidales</taxon>
        <taxon>Bacteroidaceae</taxon>
        <taxon>Bacteroides</taxon>
    </lineage>
</organism>
<evidence type="ECO:0008006" key="4">
    <source>
        <dbReference type="Google" id="ProtNLM"/>
    </source>
</evidence>
<dbReference type="EMBL" id="LTDF01000094">
    <property type="protein sequence ID" value="KXT48896.1"/>
    <property type="molecule type" value="Genomic_DNA"/>
</dbReference>
<dbReference type="Gene3D" id="2.60.40.3080">
    <property type="match status" value="1"/>
</dbReference>
<evidence type="ECO:0000313" key="2">
    <source>
        <dbReference type="EMBL" id="KXT48896.1"/>
    </source>
</evidence>
<comment type="caution">
    <text evidence="2">The sequence shown here is derived from an EMBL/GenBank/DDBJ whole genome shotgun (WGS) entry which is preliminary data.</text>
</comment>
<evidence type="ECO:0000256" key="1">
    <source>
        <dbReference type="SAM" id="Phobius"/>
    </source>
</evidence>
<evidence type="ECO:0000313" key="3">
    <source>
        <dbReference type="Proteomes" id="UP000070319"/>
    </source>
</evidence>
<sequence length="128" mass="14720">MKNRNLLLNLFFYVFAFIFCTAINANNSERIVILKGKYQGVKPKFHTEEIPISVSLIDNTYISIQTLHTINQVSISIYKNGKLIETTTQILEAFSTEYLSLPEEVTGLYSLFISTPEEINLYGKFRIE</sequence>